<feature type="region of interest" description="Disordered" evidence="1">
    <location>
        <begin position="1"/>
        <end position="55"/>
    </location>
</feature>
<name>A0A7D7FA74_9CAUD</name>
<evidence type="ECO:0000313" key="3">
    <source>
        <dbReference type="Proteomes" id="UP000514515"/>
    </source>
</evidence>
<evidence type="ECO:0000313" key="2">
    <source>
        <dbReference type="EMBL" id="QMP18288.1"/>
    </source>
</evidence>
<dbReference type="EMBL" id="MT227925">
    <property type="protein sequence ID" value="QMP18288.1"/>
    <property type="molecule type" value="Genomic_DNA"/>
</dbReference>
<reference evidence="2 3" key="1">
    <citation type="submission" date="2020-03" db="EMBL/GenBank/DDBJ databases">
        <authorList>
            <person name="Chen G."/>
            <person name="Lin M."/>
            <person name="Fu H."/>
        </authorList>
    </citation>
    <scope>NUCLEOTIDE SEQUENCE [LARGE SCALE GENOMIC DNA]</scope>
</reference>
<keyword evidence="3" id="KW-1185">Reference proteome</keyword>
<organism evidence="2 3">
    <name type="scientific">Vibrio phage phiV141</name>
    <dbReference type="NCBI Taxonomy" id="2723905"/>
    <lineage>
        <taxon>Viruses</taxon>
        <taxon>Duplodnaviria</taxon>
        <taxon>Heunggongvirae</taxon>
        <taxon>Uroviricota</taxon>
        <taxon>Caudoviricetes</taxon>
        <taxon>Autographivirales</taxon>
        <taxon>Autographivirales incertae sedis</taxon>
        <taxon>Fujianvirus</taxon>
        <taxon>Fujianvirus V141</taxon>
    </lineage>
</organism>
<proteinExistence type="predicted"/>
<feature type="compositionally biased region" description="Basic and acidic residues" evidence="1">
    <location>
        <begin position="1"/>
        <end position="28"/>
    </location>
</feature>
<sequence length="76" mass="8396">MGAVKDLWDDVTGKTAQREAQEQARKDQIQAQNNAAKQRVFAETEGQGQGSVGEVSLGIDDELLDDDVKRKSNLYM</sequence>
<protein>
    <submittedName>
        <fullName evidence="2">Uncharacterized protein</fullName>
    </submittedName>
</protein>
<accession>A0A7D7FA74</accession>
<dbReference type="Proteomes" id="UP000514515">
    <property type="component" value="Segment"/>
</dbReference>
<gene>
    <name evidence="2" type="ORF">phiV141_30</name>
</gene>
<evidence type="ECO:0000256" key="1">
    <source>
        <dbReference type="SAM" id="MobiDB-lite"/>
    </source>
</evidence>